<evidence type="ECO:0000313" key="2">
    <source>
        <dbReference type="EMBL" id="MBR8670514.1"/>
    </source>
</evidence>
<evidence type="ECO:0000256" key="1">
    <source>
        <dbReference type="SAM" id="MobiDB-lite"/>
    </source>
</evidence>
<proteinExistence type="predicted"/>
<dbReference type="AlphaFoldDB" id="A0A941JNE8"/>
<reference evidence="2" key="1">
    <citation type="submission" date="2021-04" db="EMBL/GenBank/DDBJ databases">
        <title>Genomic analysis of electroactive and textile dye degrading Bacillus circulans strain: DC10 isolated from constructed wetland-microbial fuel cells treating textile dye wastewaters.</title>
        <authorList>
            <person name="Patel D.U."/>
            <person name="Desai C.R."/>
        </authorList>
    </citation>
    <scope>NUCLEOTIDE SEQUENCE</scope>
    <source>
        <strain evidence="2">DC10</strain>
    </source>
</reference>
<feature type="compositionally biased region" description="Basic and acidic residues" evidence="1">
    <location>
        <begin position="27"/>
        <end position="41"/>
    </location>
</feature>
<name>A0A941JNE8_NIACI</name>
<feature type="region of interest" description="Disordered" evidence="1">
    <location>
        <begin position="21"/>
        <end position="52"/>
    </location>
</feature>
<dbReference type="Gene3D" id="2.40.128.660">
    <property type="entry name" value="Uncharacterised protein PF15525, DUF4652"/>
    <property type="match status" value="1"/>
</dbReference>
<accession>A0A941JNE8</accession>
<feature type="compositionally biased region" description="Acidic residues" evidence="1">
    <location>
        <begin position="42"/>
        <end position="52"/>
    </location>
</feature>
<comment type="caution">
    <text evidence="2">The sequence shown here is derived from an EMBL/GenBank/DDBJ whole genome shotgun (WGS) entry which is preliminary data.</text>
</comment>
<dbReference type="EMBL" id="JAGTPX010000012">
    <property type="protein sequence ID" value="MBR8670514.1"/>
    <property type="molecule type" value="Genomic_DNA"/>
</dbReference>
<organism evidence="2">
    <name type="scientific">Niallia circulans</name>
    <name type="common">Bacillus circulans</name>
    <dbReference type="NCBI Taxonomy" id="1397"/>
    <lineage>
        <taxon>Bacteria</taxon>
        <taxon>Bacillati</taxon>
        <taxon>Bacillota</taxon>
        <taxon>Bacilli</taxon>
        <taxon>Bacillales</taxon>
        <taxon>Bacillaceae</taxon>
        <taxon>Niallia</taxon>
    </lineage>
</organism>
<sequence length="230" mass="26278">MLIIGAGIVFIGNYSFQKETEAGTETITKEESKNENEKDVETDNNIETDAESESLSYSVEPTYLVITKEDGSKQIFDHDRSFAKMDPIDYSPTRAKVLLTPQYGWEEGGALYVYSKENGLKEIIDSRARFGDQHYPSGALWLDERYIIYISSYLYGTIPSGDIQIYDTEKERTEALELFKGDAVMQLTRVTNVENPYIVMSGIKFTDEMFNDSEAYIENHDIETILKMIE</sequence>
<dbReference type="RefSeq" id="WP_212119424.1">
    <property type="nucleotide sequence ID" value="NZ_JAGTPX020000011.1"/>
</dbReference>
<gene>
    <name evidence="2" type="ORF">KD144_13220</name>
</gene>
<protein>
    <submittedName>
        <fullName evidence="2">Uncharacterized protein</fullName>
    </submittedName>
</protein>